<dbReference type="EMBL" id="GBRH01252933">
    <property type="protein sequence ID" value="JAD44962.1"/>
    <property type="molecule type" value="Transcribed_RNA"/>
</dbReference>
<reference evidence="1" key="2">
    <citation type="journal article" date="2015" name="Data Brief">
        <title>Shoot transcriptome of the giant reed, Arundo donax.</title>
        <authorList>
            <person name="Barrero R.A."/>
            <person name="Guerrero F.D."/>
            <person name="Moolhuijzen P."/>
            <person name="Goolsby J.A."/>
            <person name="Tidwell J."/>
            <person name="Bellgard S.E."/>
            <person name="Bellgard M.I."/>
        </authorList>
    </citation>
    <scope>NUCLEOTIDE SEQUENCE</scope>
    <source>
        <tissue evidence="1">Shoot tissue taken approximately 20 cm above the soil surface</tissue>
    </source>
</reference>
<name>A0A0A9AD06_ARUDO</name>
<reference evidence="1" key="1">
    <citation type="submission" date="2014-09" db="EMBL/GenBank/DDBJ databases">
        <authorList>
            <person name="Magalhaes I.L.F."/>
            <person name="Oliveira U."/>
            <person name="Santos F.R."/>
            <person name="Vidigal T.H.D.A."/>
            <person name="Brescovit A.D."/>
            <person name="Santos A.J."/>
        </authorList>
    </citation>
    <scope>NUCLEOTIDE SEQUENCE</scope>
    <source>
        <tissue evidence="1">Shoot tissue taken approximately 20 cm above the soil surface</tissue>
    </source>
</reference>
<sequence>MFESFLYAAVPAYAAFLVHFARDLQNCYVSLHNSNYGLVDYNFVRTETCSDARYLIRHT</sequence>
<accession>A0A0A9AD06</accession>
<dbReference type="AlphaFoldDB" id="A0A0A9AD06"/>
<evidence type="ECO:0000313" key="1">
    <source>
        <dbReference type="EMBL" id="JAD44962.1"/>
    </source>
</evidence>
<organism evidence="1">
    <name type="scientific">Arundo donax</name>
    <name type="common">Giant reed</name>
    <name type="synonym">Donax arundinaceus</name>
    <dbReference type="NCBI Taxonomy" id="35708"/>
    <lineage>
        <taxon>Eukaryota</taxon>
        <taxon>Viridiplantae</taxon>
        <taxon>Streptophyta</taxon>
        <taxon>Embryophyta</taxon>
        <taxon>Tracheophyta</taxon>
        <taxon>Spermatophyta</taxon>
        <taxon>Magnoliopsida</taxon>
        <taxon>Liliopsida</taxon>
        <taxon>Poales</taxon>
        <taxon>Poaceae</taxon>
        <taxon>PACMAD clade</taxon>
        <taxon>Arundinoideae</taxon>
        <taxon>Arundineae</taxon>
        <taxon>Arundo</taxon>
    </lineage>
</organism>
<protein>
    <submittedName>
        <fullName evidence="1">Uncharacterized protein</fullName>
    </submittedName>
</protein>
<proteinExistence type="predicted"/>